<sequence>MSEKDAAAAPVALPTPTIGDSATTATTAEHSRQEESSSCQVCCYTAPVNAVEGDCQQPH</sequence>
<evidence type="ECO:0000313" key="2">
    <source>
        <dbReference type="EMBL" id="KIO16647.1"/>
    </source>
</evidence>
<feature type="region of interest" description="Disordered" evidence="1">
    <location>
        <begin position="1"/>
        <end position="37"/>
    </location>
</feature>
<protein>
    <submittedName>
        <fullName evidence="2">Uncharacterized protein</fullName>
    </submittedName>
</protein>
<dbReference type="AlphaFoldDB" id="A0A0C3L4W1"/>
<keyword evidence="3" id="KW-1185">Reference proteome</keyword>
<feature type="compositionally biased region" description="Low complexity" evidence="1">
    <location>
        <begin position="7"/>
        <end position="17"/>
    </location>
</feature>
<feature type="compositionally biased region" description="Polar residues" evidence="1">
    <location>
        <begin position="18"/>
        <end position="28"/>
    </location>
</feature>
<name>A0A0C3L4W1_9AGAM</name>
<reference evidence="3" key="2">
    <citation type="submission" date="2015-01" db="EMBL/GenBank/DDBJ databases">
        <title>Evolutionary Origins and Diversification of the Mycorrhizal Mutualists.</title>
        <authorList>
            <consortium name="DOE Joint Genome Institute"/>
            <consortium name="Mycorrhizal Genomics Consortium"/>
            <person name="Kohler A."/>
            <person name="Kuo A."/>
            <person name="Nagy L.G."/>
            <person name="Floudas D."/>
            <person name="Copeland A."/>
            <person name="Barry K.W."/>
            <person name="Cichocki N."/>
            <person name="Veneault-Fourrey C."/>
            <person name="LaButti K."/>
            <person name="Lindquist E.A."/>
            <person name="Lipzen A."/>
            <person name="Lundell T."/>
            <person name="Morin E."/>
            <person name="Murat C."/>
            <person name="Riley R."/>
            <person name="Ohm R."/>
            <person name="Sun H."/>
            <person name="Tunlid A."/>
            <person name="Henrissat B."/>
            <person name="Grigoriev I.V."/>
            <person name="Hibbett D.S."/>
            <person name="Martin F."/>
        </authorList>
    </citation>
    <scope>NUCLEOTIDE SEQUENCE [LARGE SCALE GENOMIC DNA]</scope>
    <source>
        <strain evidence="3">MUT 4182</strain>
    </source>
</reference>
<dbReference type="HOGENOM" id="CLU_2962612_0_0_1"/>
<proteinExistence type="predicted"/>
<reference evidence="2 3" key="1">
    <citation type="submission" date="2014-04" db="EMBL/GenBank/DDBJ databases">
        <authorList>
            <consortium name="DOE Joint Genome Institute"/>
            <person name="Kuo A."/>
            <person name="Girlanda M."/>
            <person name="Perotto S."/>
            <person name="Kohler A."/>
            <person name="Nagy L.G."/>
            <person name="Floudas D."/>
            <person name="Copeland A."/>
            <person name="Barry K.W."/>
            <person name="Cichocki N."/>
            <person name="Veneault-Fourrey C."/>
            <person name="LaButti K."/>
            <person name="Lindquist E.A."/>
            <person name="Lipzen A."/>
            <person name="Lundell T."/>
            <person name="Morin E."/>
            <person name="Murat C."/>
            <person name="Sun H."/>
            <person name="Tunlid A."/>
            <person name="Henrissat B."/>
            <person name="Grigoriev I.V."/>
            <person name="Hibbett D.S."/>
            <person name="Martin F."/>
            <person name="Nordberg H.P."/>
            <person name="Cantor M.N."/>
            <person name="Hua S.X."/>
        </authorList>
    </citation>
    <scope>NUCLEOTIDE SEQUENCE [LARGE SCALE GENOMIC DNA]</scope>
    <source>
        <strain evidence="2 3">MUT 4182</strain>
    </source>
</reference>
<accession>A0A0C3L4W1</accession>
<gene>
    <name evidence="2" type="ORF">M407DRAFT_33703</name>
</gene>
<evidence type="ECO:0000313" key="3">
    <source>
        <dbReference type="Proteomes" id="UP000054248"/>
    </source>
</evidence>
<organism evidence="2 3">
    <name type="scientific">Tulasnella calospora MUT 4182</name>
    <dbReference type="NCBI Taxonomy" id="1051891"/>
    <lineage>
        <taxon>Eukaryota</taxon>
        <taxon>Fungi</taxon>
        <taxon>Dikarya</taxon>
        <taxon>Basidiomycota</taxon>
        <taxon>Agaricomycotina</taxon>
        <taxon>Agaricomycetes</taxon>
        <taxon>Cantharellales</taxon>
        <taxon>Tulasnellaceae</taxon>
        <taxon>Tulasnella</taxon>
    </lineage>
</organism>
<dbReference type="Proteomes" id="UP000054248">
    <property type="component" value="Unassembled WGS sequence"/>
</dbReference>
<dbReference type="EMBL" id="KN823512">
    <property type="protein sequence ID" value="KIO16647.1"/>
    <property type="molecule type" value="Genomic_DNA"/>
</dbReference>
<evidence type="ECO:0000256" key="1">
    <source>
        <dbReference type="SAM" id="MobiDB-lite"/>
    </source>
</evidence>